<protein>
    <submittedName>
        <fullName evidence="2">Uncharacterized protein</fullName>
    </submittedName>
</protein>
<evidence type="ECO:0000313" key="3">
    <source>
        <dbReference type="Proteomes" id="UP000078504"/>
    </source>
</evidence>
<reference evidence="2 3" key="1">
    <citation type="submission" date="2016-04" db="EMBL/GenBank/DDBJ databases">
        <title>ATOL: Assembling a taxonomically balanced genome-scale reconstruction of the evolutionary history of the Enterobacteriaceae.</title>
        <authorList>
            <person name="Plunkett G.III."/>
            <person name="Neeno-Eckwall E.C."/>
            <person name="Glasner J.D."/>
            <person name="Perna N.T."/>
        </authorList>
    </citation>
    <scope>NUCLEOTIDE SEQUENCE [LARGE SCALE GENOMIC DNA]</scope>
    <source>
        <strain evidence="2 3">ATCC 51604</strain>
    </source>
</reference>
<dbReference type="PATRIC" id="fig|1354253.4.peg.4874"/>
<dbReference type="EMBL" id="LXEP01000066">
    <property type="protein sequence ID" value="OAT15685.1"/>
    <property type="molecule type" value="Genomic_DNA"/>
</dbReference>
<name>A0A1B7HJB2_9ENTR</name>
<keyword evidence="1" id="KW-1133">Transmembrane helix</keyword>
<organism evidence="2 3">
    <name type="scientific">Buttiauxella gaviniae ATCC 51604</name>
    <dbReference type="NCBI Taxonomy" id="1354253"/>
    <lineage>
        <taxon>Bacteria</taxon>
        <taxon>Pseudomonadati</taxon>
        <taxon>Pseudomonadota</taxon>
        <taxon>Gammaproteobacteria</taxon>
        <taxon>Enterobacterales</taxon>
        <taxon>Enterobacteriaceae</taxon>
        <taxon>Buttiauxella</taxon>
    </lineage>
</organism>
<sequence>MNAAELEKIHTEIARLMAQTSKINRETIWYPVVLAAGLIGTVAIVGAVWISKIIVPYIPCGLFS</sequence>
<evidence type="ECO:0000256" key="1">
    <source>
        <dbReference type="SAM" id="Phobius"/>
    </source>
</evidence>
<gene>
    <name evidence="2" type="ORF">M977_04691</name>
</gene>
<proteinExistence type="predicted"/>
<accession>A0A1B7HJB2</accession>
<comment type="caution">
    <text evidence="2">The sequence shown here is derived from an EMBL/GenBank/DDBJ whole genome shotgun (WGS) entry which is preliminary data.</text>
</comment>
<evidence type="ECO:0000313" key="2">
    <source>
        <dbReference type="EMBL" id="OAT15685.1"/>
    </source>
</evidence>
<keyword evidence="1" id="KW-0812">Transmembrane</keyword>
<dbReference type="AlphaFoldDB" id="A0A1B7HJB2"/>
<dbReference type="Proteomes" id="UP000078504">
    <property type="component" value="Unassembled WGS sequence"/>
</dbReference>
<feature type="transmembrane region" description="Helical" evidence="1">
    <location>
        <begin position="28"/>
        <end position="50"/>
    </location>
</feature>
<keyword evidence="1" id="KW-0472">Membrane</keyword>